<evidence type="ECO:0000313" key="3">
    <source>
        <dbReference type="EMBL" id="PRD67505.1"/>
    </source>
</evidence>
<dbReference type="RefSeq" id="WP_105730941.1">
    <property type="nucleotide sequence ID" value="NZ_PVLR01000057.1"/>
</dbReference>
<evidence type="ECO:0000313" key="2">
    <source>
        <dbReference type="EMBL" id="MYZ50872.1"/>
    </source>
</evidence>
<feature type="domain" description="Insertion element IS402-like" evidence="1">
    <location>
        <begin position="262"/>
        <end position="333"/>
    </location>
</feature>
<comment type="caution">
    <text evidence="3">The sequence shown here is derived from an EMBL/GenBank/DDBJ whole genome shotgun (WGS) entry which is preliminary data.</text>
</comment>
<reference evidence="3 4" key="1">
    <citation type="submission" date="2018-03" db="EMBL/GenBank/DDBJ databases">
        <title>Comparative genomics illustrates the genes involved in a hyperalkaliphilic mechanisms of Serpentinomonas isolated from highly-alkaline calcium-rich serpentinized springs.</title>
        <authorList>
            <person name="Suzuki S."/>
            <person name="Ishii S."/>
            <person name="Walworth N."/>
            <person name="Bird L."/>
            <person name="Kuenen J.G."/>
            <person name="Nealson K.H."/>
        </authorList>
    </citation>
    <scope>NUCLEOTIDE SEQUENCE [LARGE SCALE GENOMIC DNA]</scope>
    <source>
        <strain evidence="3 4">83</strain>
    </source>
</reference>
<dbReference type="Proteomes" id="UP000481947">
    <property type="component" value="Unassembled WGS sequence"/>
</dbReference>
<dbReference type="InterPro" id="IPR025161">
    <property type="entry name" value="IS402-like_dom"/>
</dbReference>
<dbReference type="OrthoDB" id="3335835at2"/>
<evidence type="ECO:0000313" key="4">
    <source>
        <dbReference type="Proteomes" id="UP000238326"/>
    </source>
</evidence>
<dbReference type="Pfam" id="PF13340">
    <property type="entry name" value="DUF4096"/>
    <property type="match status" value="1"/>
</dbReference>
<accession>A0A2S9KAU1</accession>
<protein>
    <submittedName>
        <fullName evidence="2">Transposase</fullName>
    </submittedName>
</protein>
<evidence type="ECO:0000259" key="1">
    <source>
        <dbReference type="Pfam" id="PF13340"/>
    </source>
</evidence>
<dbReference type="EMBL" id="PVLR01000057">
    <property type="protein sequence ID" value="PRD67505.1"/>
    <property type="molecule type" value="Genomic_DNA"/>
</dbReference>
<sequence length="374" mass="41876">MSWVIGACQAGGQRMFELLSSTGQVEQVAAEALATSGVPCGTGASTRVVYEGDLETWSRVAVDEYLQAFGIELPPGLSNRHSVFLAQLADGTSIFVPALALMRGIFRPHELLMPLAFTPGNVDLMGFVDYSNDPPTIVLDGTEQRNLNKRDAASRYEPVRWMLSSTSANRCAHSVYLYSLSGRLDLRLPQGQFRLVLHGRQVASSLFVTKVTVTWVTVPVEDSVTRAEHTHVFHRMAAKERTVPALAALPPVPVLPDGRVELTDLEWDRIKPLLDSKKRNRSIHSGRELLNLMLFKLSSGSSWKTVTRSSNFQETTLTTTFRYWQLDGRFSRVLSELMQLRGTTRNRPAQYHKYQFIKNCERRILSPSPPVMGR</sequence>
<gene>
    <name evidence="3" type="ORF">C6P61_16100</name>
    <name evidence="2" type="ORF">F5985_01640</name>
</gene>
<proteinExistence type="predicted"/>
<name>A0A2S9KAU1_9BURK</name>
<dbReference type="Proteomes" id="UP000238326">
    <property type="component" value="Unassembled WGS sequence"/>
</dbReference>
<reference evidence="2 5" key="2">
    <citation type="submission" date="2019-09" db="EMBL/GenBank/DDBJ databases">
        <title>Identification of Malikia spinosa a prominent benzene-, toluene-, and ethylbenzene-degrading bacterium: enrichment, isolation and whole genome sequencing.</title>
        <authorList>
            <person name="Tancsics A."/>
            <person name="Revesz F."/>
            <person name="Kriszt B."/>
        </authorList>
    </citation>
    <scope>NUCLEOTIDE SEQUENCE [LARGE SCALE GENOMIC DNA]</scope>
    <source>
        <strain evidence="2 5">AB6</strain>
    </source>
</reference>
<dbReference type="EMBL" id="VYSB01000001">
    <property type="protein sequence ID" value="MYZ50872.1"/>
    <property type="molecule type" value="Genomic_DNA"/>
</dbReference>
<keyword evidence="4" id="KW-1185">Reference proteome</keyword>
<evidence type="ECO:0000313" key="5">
    <source>
        <dbReference type="Proteomes" id="UP000481947"/>
    </source>
</evidence>
<organism evidence="3 4">
    <name type="scientific">Malikia spinosa</name>
    <dbReference type="NCBI Taxonomy" id="86180"/>
    <lineage>
        <taxon>Bacteria</taxon>
        <taxon>Pseudomonadati</taxon>
        <taxon>Pseudomonadota</taxon>
        <taxon>Betaproteobacteria</taxon>
        <taxon>Burkholderiales</taxon>
        <taxon>Comamonadaceae</taxon>
        <taxon>Malikia</taxon>
    </lineage>
</organism>
<dbReference type="AlphaFoldDB" id="A0A2S9KAU1"/>